<dbReference type="SUPFAM" id="SSF52540">
    <property type="entry name" value="P-loop containing nucleoside triphosphate hydrolases"/>
    <property type="match status" value="1"/>
</dbReference>
<sequence>MWAGRIAQLSDWRDVVRPRRVAGIHERGRTILGEAGLGKSSLVRRIAGTAAASGDWVTPQLRIPSGADPLKRVAEALLQLADRAGLPSARERKIAEIIGRVEAVAAAGLSLSLRRQDGPEPYTALTALLIEIGRAAVARGDVVALIHIDEMQNITDDHALSQLLVALGDALTHDEAVTAPGGAEFHRALPIAVYLTGLSEFADMAGARKGATFARRFQTTTLGPIEDEDLTVALQEFVSNGWEVADRRGGVSRIVMEPAAVEAIVGLCCGEPFLFQLAGERAWYAGTGDVITAEHVFIGWEGARGEAEAHVERILSRLPTREREFVEAMAELDQEERTLTRIADAMGHRRASDAGPTSQRLDSTRGIIRRGRPYSFRHRAVEAYLTSAWPEVVQ</sequence>
<dbReference type="EMBL" id="JAGIOD010000001">
    <property type="protein sequence ID" value="MBP2381371.1"/>
    <property type="molecule type" value="Genomic_DNA"/>
</dbReference>
<accession>A0ABS4WZ48</accession>
<comment type="caution">
    <text evidence="1">The sequence shown here is derived from an EMBL/GenBank/DDBJ whole genome shotgun (WGS) entry which is preliminary data.</text>
</comment>
<reference evidence="1 2" key="1">
    <citation type="submission" date="2021-03" db="EMBL/GenBank/DDBJ databases">
        <title>Sequencing the genomes of 1000 actinobacteria strains.</title>
        <authorList>
            <person name="Klenk H.-P."/>
        </authorList>
    </citation>
    <scope>NUCLEOTIDE SEQUENCE [LARGE SCALE GENOMIC DNA]</scope>
    <source>
        <strain evidence="1 2">DSM 14566</strain>
    </source>
</reference>
<evidence type="ECO:0008006" key="3">
    <source>
        <dbReference type="Google" id="ProtNLM"/>
    </source>
</evidence>
<evidence type="ECO:0000313" key="1">
    <source>
        <dbReference type="EMBL" id="MBP2381371.1"/>
    </source>
</evidence>
<proteinExistence type="predicted"/>
<name>A0ABS4WZ48_9MICO</name>
<protein>
    <recommendedName>
        <fullName evidence="3">AAA family ATPase</fullName>
    </recommendedName>
</protein>
<organism evidence="1 2">
    <name type="scientific">Brachybacterium sacelli</name>
    <dbReference type="NCBI Taxonomy" id="173364"/>
    <lineage>
        <taxon>Bacteria</taxon>
        <taxon>Bacillati</taxon>
        <taxon>Actinomycetota</taxon>
        <taxon>Actinomycetes</taxon>
        <taxon>Micrococcales</taxon>
        <taxon>Dermabacteraceae</taxon>
        <taxon>Brachybacterium</taxon>
    </lineage>
</organism>
<dbReference type="InterPro" id="IPR027417">
    <property type="entry name" value="P-loop_NTPase"/>
</dbReference>
<keyword evidence="2" id="KW-1185">Reference proteome</keyword>
<dbReference type="Proteomes" id="UP001519290">
    <property type="component" value="Unassembled WGS sequence"/>
</dbReference>
<evidence type="ECO:0000313" key="2">
    <source>
        <dbReference type="Proteomes" id="UP001519290"/>
    </source>
</evidence>
<dbReference type="RefSeq" id="WP_342592099.1">
    <property type="nucleotide sequence ID" value="NZ_JAGIOD010000001.1"/>
</dbReference>
<gene>
    <name evidence="1" type="ORF">JOF43_001328</name>
</gene>